<dbReference type="Pfam" id="PF03746">
    <property type="entry name" value="LamB_YcsF"/>
    <property type="match status" value="1"/>
</dbReference>
<proteinExistence type="predicted"/>
<dbReference type="EMBL" id="RGGN01000103">
    <property type="protein sequence ID" value="NCU63058.1"/>
    <property type="molecule type" value="Genomic_DNA"/>
</dbReference>
<dbReference type="GO" id="GO:0005975">
    <property type="term" value="P:carbohydrate metabolic process"/>
    <property type="evidence" value="ECO:0007669"/>
    <property type="project" value="InterPro"/>
</dbReference>
<dbReference type="NCBIfam" id="NF003814">
    <property type="entry name" value="PRK05406.1-3"/>
    <property type="match status" value="1"/>
</dbReference>
<reference evidence="1 2" key="1">
    <citation type="submission" date="2018-10" db="EMBL/GenBank/DDBJ databases">
        <title>Iterative Subtractive Binning of Freshwater Chronoseries Metagenomes Recovers Nearly Complete Genomes from over Four Hundred Novel Species.</title>
        <authorList>
            <person name="Rodriguez-R L.M."/>
            <person name="Tsementzi D."/>
            <person name="Luo C."/>
            <person name="Konstantinidis K.T."/>
        </authorList>
    </citation>
    <scope>NUCLEOTIDE SEQUENCE [LARGE SCALE GENOMIC DNA]</scope>
    <source>
        <strain evidence="1">WB7_2B_003</strain>
    </source>
</reference>
<organism evidence="1 2">
    <name type="scientific">Candidatus Fonsibacter lacus</name>
    <dbReference type="NCBI Taxonomy" id="2576439"/>
    <lineage>
        <taxon>Bacteria</taxon>
        <taxon>Pseudomonadati</taxon>
        <taxon>Pseudomonadota</taxon>
        <taxon>Alphaproteobacteria</taxon>
        <taxon>Candidatus Pelagibacterales</taxon>
        <taxon>Candidatus Pelagibacterales incertae sedis</taxon>
        <taxon>Candidatus Fonsibacter</taxon>
    </lineage>
</organism>
<comment type="caution">
    <text evidence="1">The sequence shown here is derived from an EMBL/GenBank/DDBJ whole genome shotgun (WGS) entry which is preliminary data.</text>
</comment>
<protein>
    <submittedName>
        <fullName evidence="1">LamB/YcsF family protein</fullName>
    </submittedName>
</protein>
<dbReference type="SUPFAM" id="SSF88713">
    <property type="entry name" value="Glycoside hydrolase/deacetylase"/>
    <property type="match status" value="1"/>
</dbReference>
<evidence type="ECO:0000313" key="2">
    <source>
        <dbReference type="Proteomes" id="UP000572953"/>
    </source>
</evidence>
<dbReference type="InterPro" id="IPR005501">
    <property type="entry name" value="LamB/YcsF/PxpA-like"/>
</dbReference>
<dbReference type="AlphaFoldDB" id="A0A845SB51"/>
<gene>
    <name evidence="1" type="ORF">EBV78_03075</name>
</gene>
<dbReference type="PANTHER" id="PTHR30292">
    <property type="entry name" value="UNCHARACTERIZED PROTEIN YBGL-RELATED"/>
    <property type="match status" value="1"/>
</dbReference>
<name>A0A845SB51_9PROT</name>
<feature type="non-terminal residue" evidence="1">
    <location>
        <position position="249"/>
    </location>
</feature>
<dbReference type="InterPro" id="IPR011330">
    <property type="entry name" value="Glyco_hydro/deAcase_b/a-brl"/>
</dbReference>
<dbReference type="PANTHER" id="PTHR30292:SF0">
    <property type="entry name" value="5-OXOPROLINASE SUBUNIT A"/>
    <property type="match status" value="1"/>
</dbReference>
<dbReference type="Gene3D" id="3.20.20.370">
    <property type="entry name" value="Glycoside hydrolase/deacetylase"/>
    <property type="match status" value="1"/>
</dbReference>
<accession>A0A845SB51</accession>
<sequence length="249" mass="27976">MEVNINSDLGESSKFHSTENDPALLKIVNSANIACGYHAGDEETMERTIRISKDNGVSIGSHPSYLDRENFGRKRMNISPEEVTKLVIDQCEILNKVADKLKMKVTHVKPHGALSNMACENYELSFTIAKAIKQFDPNVIFLAHAQTEMEKAGRDLKLRIACEVFADRNYEDNGYLVARSKPNAMILNREESAKHVLRMLENQALNCYSGKQIPCDIDSICVHGDEKTAVDNAQYLREVLIKNGFQLKS</sequence>
<dbReference type="CDD" id="cd10787">
    <property type="entry name" value="LamB_YcsF_like"/>
    <property type="match status" value="1"/>
</dbReference>
<dbReference type="Proteomes" id="UP000572953">
    <property type="component" value="Unassembled WGS sequence"/>
</dbReference>
<evidence type="ECO:0000313" key="1">
    <source>
        <dbReference type="EMBL" id="NCU63058.1"/>
    </source>
</evidence>
<dbReference type="NCBIfam" id="NF003816">
    <property type="entry name" value="PRK05406.1-5"/>
    <property type="match status" value="1"/>
</dbReference>